<dbReference type="PROSITE" id="PS50006">
    <property type="entry name" value="FHA_DOMAIN"/>
    <property type="match status" value="1"/>
</dbReference>
<organism evidence="3">
    <name type="scientific">Hanusia phi</name>
    <dbReference type="NCBI Taxonomy" id="3032"/>
    <lineage>
        <taxon>Eukaryota</taxon>
        <taxon>Cryptophyceae</taxon>
        <taxon>Pyrenomonadales</taxon>
        <taxon>Geminigeraceae</taxon>
        <taxon>Hanusia</taxon>
    </lineage>
</organism>
<feature type="domain" description="FHA" evidence="1">
    <location>
        <begin position="163"/>
        <end position="213"/>
    </location>
</feature>
<evidence type="ECO:0000313" key="3">
    <source>
        <dbReference type="EMBL" id="CAD8505968.1"/>
    </source>
</evidence>
<dbReference type="PANTHER" id="PTHR23308">
    <property type="entry name" value="NUCLEAR INHIBITOR OF PROTEIN PHOSPHATASE-1"/>
    <property type="match status" value="1"/>
</dbReference>
<dbReference type="SMART" id="SM00240">
    <property type="entry name" value="FHA"/>
    <property type="match status" value="1"/>
</dbReference>
<reference evidence="3" key="1">
    <citation type="submission" date="2021-01" db="EMBL/GenBank/DDBJ databases">
        <authorList>
            <person name="Corre E."/>
            <person name="Pelletier E."/>
            <person name="Niang G."/>
            <person name="Scheremetjew M."/>
            <person name="Finn R."/>
            <person name="Kale V."/>
            <person name="Holt S."/>
            <person name="Cochrane G."/>
            <person name="Meng A."/>
            <person name="Brown T."/>
            <person name="Cohen L."/>
        </authorList>
    </citation>
    <scope>NUCLEOTIDE SEQUENCE</scope>
    <source>
        <strain evidence="3">CCMP325</strain>
    </source>
</reference>
<dbReference type="Gene3D" id="1.20.1280.50">
    <property type="match status" value="1"/>
</dbReference>
<evidence type="ECO:0008006" key="4">
    <source>
        <dbReference type="Google" id="ProtNLM"/>
    </source>
</evidence>
<accession>A0A7S0HYQ7</accession>
<dbReference type="AlphaFoldDB" id="A0A7S0HYQ7"/>
<name>A0A7S0HYQ7_9CRYP</name>
<evidence type="ECO:0000259" key="2">
    <source>
        <dbReference type="PROSITE" id="PS50181"/>
    </source>
</evidence>
<sequence length="265" mass="30211">MLGLTGDFFPGLSALGLLHDQDRRTSSAQEEMRPKSAETVSAETMEHDAAADRCCQVQGVPEDCFVHVFKFFNAPQLCFMARVCRDFRRLSQADMFWKKICISEYCDDVATMEDTFACMLKDASPTYWKSMFKALLNSRIELQFTAGPRQGDSQVIDTSGGPCLLGRSRYNHVCILHDEMVSRKHAIIVRSNNRYWIRDVGGINRTFINKRVIVQHTDYALRINDQVEMGSSTFIIRLVRSDADVQARSKAEDRQQRETMATGEQ</sequence>
<protein>
    <recommendedName>
        <fullName evidence="4">FHA domain-containing protein</fullName>
    </recommendedName>
</protein>
<dbReference type="SUPFAM" id="SSF49879">
    <property type="entry name" value="SMAD/FHA domain"/>
    <property type="match status" value="1"/>
</dbReference>
<dbReference type="InterPro" id="IPR008984">
    <property type="entry name" value="SMAD_FHA_dom_sf"/>
</dbReference>
<dbReference type="Gene3D" id="2.60.200.20">
    <property type="match status" value="1"/>
</dbReference>
<dbReference type="Pfam" id="PF00498">
    <property type="entry name" value="FHA"/>
    <property type="match status" value="1"/>
</dbReference>
<dbReference type="Pfam" id="PF12937">
    <property type="entry name" value="F-box-like"/>
    <property type="match status" value="1"/>
</dbReference>
<dbReference type="EMBL" id="HBEO01033044">
    <property type="protein sequence ID" value="CAD8505968.1"/>
    <property type="molecule type" value="Transcribed_RNA"/>
</dbReference>
<dbReference type="PROSITE" id="PS50181">
    <property type="entry name" value="FBOX"/>
    <property type="match status" value="1"/>
</dbReference>
<dbReference type="InterPro" id="IPR001810">
    <property type="entry name" value="F-box_dom"/>
</dbReference>
<feature type="domain" description="F-box" evidence="2">
    <location>
        <begin position="54"/>
        <end position="100"/>
    </location>
</feature>
<dbReference type="InterPro" id="IPR000253">
    <property type="entry name" value="FHA_dom"/>
</dbReference>
<dbReference type="CDD" id="cd00060">
    <property type="entry name" value="FHA"/>
    <property type="match status" value="1"/>
</dbReference>
<proteinExistence type="predicted"/>
<dbReference type="InterPro" id="IPR036047">
    <property type="entry name" value="F-box-like_dom_sf"/>
</dbReference>
<evidence type="ECO:0000259" key="1">
    <source>
        <dbReference type="PROSITE" id="PS50006"/>
    </source>
</evidence>
<dbReference type="InterPro" id="IPR050923">
    <property type="entry name" value="Cell_Proc_Reg/RNA_Proc"/>
</dbReference>
<dbReference type="SUPFAM" id="SSF81383">
    <property type="entry name" value="F-box domain"/>
    <property type="match status" value="1"/>
</dbReference>
<gene>
    <name evidence="3" type="ORF">HPHI1048_LOCUS22343</name>
</gene>